<protein>
    <recommendedName>
        <fullName evidence="4">TPR repeat-containing protein</fullName>
    </recommendedName>
</protein>
<feature type="compositionally biased region" description="Basic and acidic residues" evidence="1">
    <location>
        <begin position="128"/>
        <end position="144"/>
    </location>
</feature>
<dbReference type="PANTHER" id="PTHR46014">
    <property type="entry name" value="TETRATRICOPEPTIDE REPEAT PROTEIN 1"/>
    <property type="match status" value="1"/>
</dbReference>
<proteinExistence type="predicted"/>
<dbReference type="RefSeq" id="XP_007411397.1">
    <property type="nucleotide sequence ID" value="XM_007411335.1"/>
</dbReference>
<dbReference type="Gene3D" id="1.10.150.160">
    <property type="match status" value="1"/>
</dbReference>
<feature type="compositionally biased region" description="Low complexity" evidence="1">
    <location>
        <begin position="12"/>
        <end position="30"/>
    </location>
</feature>
<sequence>MSSSDSDRFEELSSSSSSSSQSTIPKSNSSKLPTISISKPESQTDEEEEEEEEGSLIFHDTVTDPIEHLISSIEKLKTNGNLQFSRRDWQKALNSYNEALLELPPIGKSHDESETQNTSLSLGNEGFSDDRNDGINDETHHEPRQGPSNENKLDHQIKSEQSNLDPRLCNLRATLNANSAACHLKLEDWKSAVEASTASLRDDPAYQKALHRRAQGNEKLDTWASLQAALDDYNTLANLPDLPVSLLKEIRLAQARLPLLISERSEKEKAEMMDKLKTLGNTVLGKFGLSTDHFKFTPNETGGYSMSFER</sequence>
<dbReference type="Proteomes" id="UP000001072">
    <property type="component" value="Unassembled WGS sequence"/>
</dbReference>
<dbReference type="STRING" id="747676.F4RQ39"/>
<dbReference type="InterPro" id="IPR011990">
    <property type="entry name" value="TPR-like_helical_dom_sf"/>
</dbReference>
<evidence type="ECO:0000313" key="2">
    <source>
        <dbReference type="EMBL" id="EGG05475.1"/>
    </source>
</evidence>
<feature type="compositionally biased region" description="Polar residues" evidence="1">
    <location>
        <begin position="31"/>
        <end position="41"/>
    </location>
</feature>
<dbReference type="InParanoid" id="F4RQ39"/>
<dbReference type="AlphaFoldDB" id="F4RQ39"/>
<dbReference type="EMBL" id="GL883113">
    <property type="protein sequence ID" value="EGG05475.1"/>
    <property type="molecule type" value="Genomic_DNA"/>
</dbReference>
<dbReference type="Gene3D" id="1.25.40.10">
    <property type="entry name" value="Tetratricopeptide repeat domain"/>
    <property type="match status" value="1"/>
</dbReference>
<feature type="region of interest" description="Disordered" evidence="1">
    <location>
        <begin position="1"/>
        <end position="61"/>
    </location>
</feature>
<evidence type="ECO:0008006" key="4">
    <source>
        <dbReference type="Google" id="ProtNLM"/>
    </source>
</evidence>
<evidence type="ECO:0000256" key="1">
    <source>
        <dbReference type="SAM" id="MobiDB-lite"/>
    </source>
</evidence>
<dbReference type="KEGG" id="mlr:MELLADRAFT_107579"/>
<feature type="compositionally biased region" description="Acidic residues" evidence="1">
    <location>
        <begin position="43"/>
        <end position="54"/>
    </location>
</feature>
<name>F4RQ39_MELLP</name>
<dbReference type="HOGENOM" id="CLU_058463_0_0_1"/>
<accession>F4RQ39</accession>
<dbReference type="PANTHER" id="PTHR46014:SF1">
    <property type="entry name" value="TETRATRICOPEPTIDE REPEAT PROTEIN 1"/>
    <property type="match status" value="1"/>
</dbReference>
<evidence type="ECO:0000313" key="3">
    <source>
        <dbReference type="Proteomes" id="UP000001072"/>
    </source>
</evidence>
<gene>
    <name evidence="2" type="ORF">MELLADRAFT_107579</name>
</gene>
<dbReference type="InterPro" id="IPR052769">
    <property type="entry name" value="TPR_domain_protein"/>
</dbReference>
<dbReference type="SUPFAM" id="SSF48452">
    <property type="entry name" value="TPR-like"/>
    <property type="match status" value="1"/>
</dbReference>
<organism evidence="3">
    <name type="scientific">Melampsora larici-populina (strain 98AG31 / pathotype 3-4-7)</name>
    <name type="common">Poplar leaf rust fungus</name>
    <dbReference type="NCBI Taxonomy" id="747676"/>
    <lineage>
        <taxon>Eukaryota</taxon>
        <taxon>Fungi</taxon>
        <taxon>Dikarya</taxon>
        <taxon>Basidiomycota</taxon>
        <taxon>Pucciniomycotina</taxon>
        <taxon>Pucciniomycetes</taxon>
        <taxon>Pucciniales</taxon>
        <taxon>Melampsoraceae</taxon>
        <taxon>Melampsora</taxon>
    </lineage>
</organism>
<dbReference type="GeneID" id="18923213"/>
<dbReference type="VEuPathDB" id="FungiDB:MELLADRAFT_107579"/>
<dbReference type="eggNOG" id="KOG4234">
    <property type="taxonomic scope" value="Eukaryota"/>
</dbReference>
<feature type="compositionally biased region" description="Basic and acidic residues" evidence="1">
    <location>
        <begin position="1"/>
        <end position="11"/>
    </location>
</feature>
<dbReference type="OrthoDB" id="1872379at2759"/>
<keyword evidence="3" id="KW-1185">Reference proteome</keyword>
<feature type="region of interest" description="Disordered" evidence="1">
    <location>
        <begin position="106"/>
        <end position="153"/>
    </location>
</feature>
<reference evidence="3" key="1">
    <citation type="journal article" date="2011" name="Proc. Natl. Acad. Sci. U.S.A.">
        <title>Obligate biotrophy features unraveled by the genomic analysis of rust fungi.</title>
        <authorList>
            <person name="Duplessis S."/>
            <person name="Cuomo C.A."/>
            <person name="Lin Y.-C."/>
            <person name="Aerts A."/>
            <person name="Tisserant E."/>
            <person name="Veneault-Fourrey C."/>
            <person name="Joly D.L."/>
            <person name="Hacquard S."/>
            <person name="Amselem J."/>
            <person name="Cantarel B.L."/>
            <person name="Chiu R."/>
            <person name="Coutinho P.M."/>
            <person name="Feau N."/>
            <person name="Field M."/>
            <person name="Frey P."/>
            <person name="Gelhaye E."/>
            <person name="Goldberg J."/>
            <person name="Grabherr M.G."/>
            <person name="Kodira C.D."/>
            <person name="Kohler A."/>
            <person name="Kuees U."/>
            <person name="Lindquist E.A."/>
            <person name="Lucas S.M."/>
            <person name="Mago R."/>
            <person name="Mauceli E."/>
            <person name="Morin E."/>
            <person name="Murat C."/>
            <person name="Pangilinan J.L."/>
            <person name="Park R."/>
            <person name="Pearson M."/>
            <person name="Quesneville H."/>
            <person name="Rouhier N."/>
            <person name="Sakthikumar S."/>
            <person name="Salamov A.A."/>
            <person name="Schmutz J."/>
            <person name="Selles B."/>
            <person name="Shapiro H."/>
            <person name="Tanguay P."/>
            <person name="Tuskan G.A."/>
            <person name="Henrissat B."/>
            <person name="Van de Peer Y."/>
            <person name="Rouze P."/>
            <person name="Ellis J.G."/>
            <person name="Dodds P.N."/>
            <person name="Schein J.E."/>
            <person name="Zhong S."/>
            <person name="Hamelin R.C."/>
            <person name="Grigoriev I.V."/>
            <person name="Szabo L.J."/>
            <person name="Martin F."/>
        </authorList>
    </citation>
    <scope>NUCLEOTIDE SEQUENCE [LARGE SCALE GENOMIC DNA]</scope>
    <source>
        <strain evidence="3">98AG31 / pathotype 3-4-7</strain>
    </source>
</reference>